<dbReference type="PANTHER" id="PTHR23028:SF53">
    <property type="entry name" value="ACYL_TRANSF_3 DOMAIN-CONTAINING PROTEIN"/>
    <property type="match status" value="1"/>
</dbReference>
<keyword evidence="1" id="KW-1133">Transmembrane helix</keyword>
<sequence>MRFNEAFMTASPTRQPGYRHDIDGLRSIAVLSVVAYHFGLPLPGGFTGVDIFFVISGYLIGSHIYGEAREGRFSYARFYYRRARRIVPALIAVLLFTGVAMALLASPQEFHDFGRDAVAAVFSVSNITLYRSIDYFRPAAEMNPLLMTWSLGVEEQFYLLAPVVLTLVARLRASWRFAAVAAIAALSLLLAVWQMRHDTQAAFYLLPPRAWELGAGVMLALWRAHHAAPIERRHRLSTEIAAWLGLALLIVPIVAYDHATRFPGLTALPPVLGAVLLLHTDGAFVNRRLLSNPVATFFGLISYSLYLWHWPLISMAHLVLETEPPLAWRVLLAALSVALAYGSYRWIETPFRQSPTPVRRSLSRYALVMSAAAAVTGSAYLAGGYPQRWPDGFVAQAAGATATPSPCLANYGVTAPRLSGDCVATGGQPSLALVGDSHASAMSPAMRALAGSASLGYEELTKSSCPFLQAVSRAMTRFPQHADECAAFNRQVMDRLLARPEIRVVVIGGFWRVGLTDDGPYASMTGAAGTPPEHLRQGLAASVEPLVRAGKRVVVLGDVPYFAFMPIKRVAACGNPLRAALNGLPDHDRACEYGTAASMIEDPIGEVIVRDVARRGGATYLDPRQGLCDGEGCRFAARARMLYVDQQHLSAAGAAMAAAPMAPWLTGRIDRPMAMLAPDG</sequence>
<name>A0A246JFN2_9BURK</name>
<feature type="transmembrane region" description="Helical" evidence="1">
    <location>
        <begin position="365"/>
        <end position="383"/>
    </location>
</feature>
<feature type="transmembrane region" description="Helical" evidence="1">
    <location>
        <begin position="146"/>
        <end position="168"/>
    </location>
</feature>
<evidence type="ECO:0000256" key="1">
    <source>
        <dbReference type="SAM" id="Phobius"/>
    </source>
</evidence>
<dbReference type="GO" id="GO:0009103">
    <property type="term" value="P:lipopolysaccharide biosynthetic process"/>
    <property type="evidence" value="ECO:0007669"/>
    <property type="project" value="TreeGrafter"/>
</dbReference>
<evidence type="ECO:0008006" key="6">
    <source>
        <dbReference type="Google" id="ProtNLM"/>
    </source>
</evidence>
<dbReference type="InterPro" id="IPR002656">
    <property type="entry name" value="Acyl_transf_3_dom"/>
</dbReference>
<feature type="transmembrane region" description="Helical" evidence="1">
    <location>
        <begin position="297"/>
        <end position="320"/>
    </location>
</feature>
<feature type="transmembrane region" description="Helical" evidence="1">
    <location>
        <begin position="175"/>
        <end position="195"/>
    </location>
</feature>
<protein>
    <recommendedName>
        <fullName evidence="6">Acyltransferase</fullName>
    </recommendedName>
</protein>
<feature type="transmembrane region" description="Helical" evidence="1">
    <location>
        <begin position="86"/>
        <end position="105"/>
    </location>
</feature>
<accession>A0A246JFN2</accession>
<dbReference type="Proteomes" id="UP000197468">
    <property type="component" value="Unassembled WGS sequence"/>
</dbReference>
<dbReference type="GO" id="GO:0016020">
    <property type="term" value="C:membrane"/>
    <property type="evidence" value="ECO:0007669"/>
    <property type="project" value="TreeGrafter"/>
</dbReference>
<feature type="transmembrane region" description="Helical" evidence="1">
    <location>
        <begin position="326"/>
        <end position="344"/>
    </location>
</feature>
<feature type="domain" description="SGNH" evidence="3">
    <location>
        <begin position="417"/>
        <end position="662"/>
    </location>
</feature>
<evidence type="ECO:0000313" key="5">
    <source>
        <dbReference type="Proteomes" id="UP000197468"/>
    </source>
</evidence>
<dbReference type="AlphaFoldDB" id="A0A246JFN2"/>
<keyword evidence="5" id="KW-1185">Reference proteome</keyword>
<keyword evidence="1" id="KW-0812">Transmembrane</keyword>
<dbReference type="PANTHER" id="PTHR23028">
    <property type="entry name" value="ACETYLTRANSFERASE"/>
    <property type="match status" value="1"/>
</dbReference>
<dbReference type="SUPFAM" id="SSF52266">
    <property type="entry name" value="SGNH hydrolase"/>
    <property type="match status" value="1"/>
</dbReference>
<feature type="transmembrane region" description="Helical" evidence="1">
    <location>
        <begin position="45"/>
        <end position="65"/>
    </location>
</feature>
<feature type="domain" description="Acyltransferase 3" evidence="2">
    <location>
        <begin position="20"/>
        <end position="343"/>
    </location>
</feature>
<feature type="transmembrane region" description="Helical" evidence="1">
    <location>
        <begin position="236"/>
        <end position="255"/>
    </location>
</feature>
<dbReference type="InterPro" id="IPR050879">
    <property type="entry name" value="Acyltransferase_3"/>
</dbReference>
<dbReference type="InterPro" id="IPR043968">
    <property type="entry name" value="SGNH"/>
</dbReference>
<organism evidence="4 5">
    <name type="scientific">Roseateles aquatilis</name>
    <dbReference type="NCBI Taxonomy" id="431061"/>
    <lineage>
        <taxon>Bacteria</taxon>
        <taxon>Pseudomonadati</taxon>
        <taxon>Pseudomonadota</taxon>
        <taxon>Betaproteobacteria</taxon>
        <taxon>Burkholderiales</taxon>
        <taxon>Sphaerotilaceae</taxon>
        <taxon>Roseateles</taxon>
    </lineage>
</organism>
<feature type="transmembrane region" description="Helical" evidence="1">
    <location>
        <begin position="201"/>
        <end position="224"/>
    </location>
</feature>
<proteinExistence type="predicted"/>
<dbReference type="Pfam" id="PF01757">
    <property type="entry name" value="Acyl_transf_3"/>
    <property type="match status" value="1"/>
</dbReference>
<dbReference type="EMBL" id="NIOF01000003">
    <property type="protein sequence ID" value="OWQ91486.1"/>
    <property type="molecule type" value="Genomic_DNA"/>
</dbReference>
<dbReference type="Pfam" id="PF19040">
    <property type="entry name" value="SGNH"/>
    <property type="match status" value="1"/>
</dbReference>
<dbReference type="GO" id="GO:0016747">
    <property type="term" value="F:acyltransferase activity, transferring groups other than amino-acyl groups"/>
    <property type="evidence" value="ECO:0007669"/>
    <property type="project" value="InterPro"/>
</dbReference>
<evidence type="ECO:0000259" key="2">
    <source>
        <dbReference type="Pfam" id="PF01757"/>
    </source>
</evidence>
<comment type="caution">
    <text evidence="4">The sequence shown here is derived from an EMBL/GenBank/DDBJ whole genome shotgun (WGS) entry which is preliminary data.</text>
</comment>
<reference evidence="4 5" key="1">
    <citation type="journal article" date="2008" name="Int. J. Syst. Evol. Microbiol.">
        <title>Description of Roseateles aquatilis sp. nov. and Roseateles terrae sp. nov., in the class Betaproteobacteria, and emended description of the genus Roseateles.</title>
        <authorList>
            <person name="Gomila M."/>
            <person name="Bowien B."/>
            <person name="Falsen E."/>
            <person name="Moore E.R."/>
            <person name="Lalucat J."/>
        </authorList>
    </citation>
    <scope>NUCLEOTIDE SEQUENCE [LARGE SCALE GENOMIC DNA]</scope>
    <source>
        <strain evidence="4 5">CCUG 48205</strain>
    </source>
</reference>
<evidence type="ECO:0000313" key="4">
    <source>
        <dbReference type="EMBL" id="OWQ91486.1"/>
    </source>
</evidence>
<feature type="transmembrane region" description="Helical" evidence="1">
    <location>
        <begin position="267"/>
        <end position="285"/>
    </location>
</feature>
<keyword evidence="1" id="KW-0472">Membrane</keyword>
<gene>
    <name evidence="4" type="ORF">CDN99_10060</name>
</gene>
<evidence type="ECO:0000259" key="3">
    <source>
        <dbReference type="Pfam" id="PF19040"/>
    </source>
</evidence>